<dbReference type="GO" id="GO:0016887">
    <property type="term" value="F:ATP hydrolysis activity"/>
    <property type="evidence" value="ECO:0007669"/>
    <property type="project" value="InterPro"/>
</dbReference>
<keyword evidence="3 8" id="KW-0812">Transmembrane</keyword>
<dbReference type="AlphaFoldDB" id="A0A813GHX9"/>
<feature type="domain" description="P-type ATPase A" evidence="9">
    <location>
        <begin position="170"/>
        <end position="259"/>
    </location>
</feature>
<dbReference type="InterPro" id="IPR023299">
    <property type="entry name" value="ATPase_P-typ_cyto_dom_N"/>
</dbReference>
<keyword evidence="6 8" id="KW-0472">Membrane</keyword>
<dbReference type="GO" id="GO:0016020">
    <property type="term" value="C:membrane"/>
    <property type="evidence" value="ECO:0007669"/>
    <property type="project" value="UniProtKB-SubCell"/>
</dbReference>
<dbReference type="InterPro" id="IPR044492">
    <property type="entry name" value="P_typ_ATPase_HD_dom"/>
</dbReference>
<feature type="transmembrane region" description="Helical" evidence="8">
    <location>
        <begin position="40"/>
        <end position="59"/>
    </location>
</feature>
<dbReference type="PANTHER" id="PTHR48085">
    <property type="entry name" value="CADMIUM/ZINC-TRANSPORTING ATPASE HMA2-RELATED"/>
    <property type="match status" value="1"/>
</dbReference>
<dbReference type="SUPFAM" id="SSF56784">
    <property type="entry name" value="HAD-like"/>
    <property type="match status" value="1"/>
</dbReference>
<feature type="compositionally biased region" description="Pro residues" evidence="7">
    <location>
        <begin position="775"/>
        <end position="787"/>
    </location>
</feature>
<evidence type="ECO:0000256" key="8">
    <source>
        <dbReference type="SAM" id="Phobius"/>
    </source>
</evidence>
<dbReference type="SFLD" id="SFLDG00002">
    <property type="entry name" value="C1.7:_P-type_atpase_like"/>
    <property type="match status" value="1"/>
</dbReference>
<dbReference type="InterPro" id="IPR023214">
    <property type="entry name" value="HAD_sf"/>
</dbReference>
<dbReference type="InterPro" id="IPR059000">
    <property type="entry name" value="ATPase_P-type_domA"/>
</dbReference>
<dbReference type="Gene3D" id="2.70.150.10">
    <property type="entry name" value="Calcium-transporting ATPase, cytoplasmic transduction domain A"/>
    <property type="match status" value="1"/>
</dbReference>
<dbReference type="SFLD" id="SFLDF00027">
    <property type="entry name" value="p-type_atpase"/>
    <property type="match status" value="1"/>
</dbReference>
<dbReference type="InterPro" id="IPR036412">
    <property type="entry name" value="HAD-like_sf"/>
</dbReference>
<evidence type="ECO:0000256" key="2">
    <source>
        <dbReference type="ARBA" id="ARBA00006024"/>
    </source>
</evidence>
<evidence type="ECO:0000313" key="11">
    <source>
        <dbReference type="Proteomes" id="UP000626109"/>
    </source>
</evidence>
<comment type="similarity">
    <text evidence="2">Belongs to the cation transport ATPase (P-type) (TC 3.A.3) family. Type IB subfamily.</text>
</comment>
<dbReference type="GO" id="GO:0005524">
    <property type="term" value="F:ATP binding"/>
    <property type="evidence" value="ECO:0007669"/>
    <property type="project" value="InterPro"/>
</dbReference>
<dbReference type="Gene3D" id="3.40.50.1000">
    <property type="entry name" value="HAD superfamily/HAD-like"/>
    <property type="match status" value="2"/>
</dbReference>
<dbReference type="Pfam" id="PF00702">
    <property type="entry name" value="Hydrolase"/>
    <property type="match status" value="1"/>
</dbReference>
<dbReference type="EMBL" id="CAJNNW010000332">
    <property type="protein sequence ID" value="CAE8626591.1"/>
    <property type="molecule type" value="Genomic_DNA"/>
</dbReference>
<feature type="compositionally biased region" description="Low complexity" evidence="7">
    <location>
        <begin position="827"/>
        <end position="842"/>
    </location>
</feature>
<feature type="region of interest" description="Disordered" evidence="7">
    <location>
        <begin position="770"/>
        <end position="846"/>
    </location>
</feature>
<sequence>MQALNDQMLGSRILQAGAAGSKPNEAPGSLLTQLSNADSFVSRGVLLLQATAFLVALTLQSITTDPQTFPFSSVPALFLLTMLLAHALLKRALLSLRAGRISVHVLMLIVLLGALFLGELREAATVALLISASEWILSRAHGAVEAALQQSLVGAATHATRLAAAGAPRGNAVAVRIVDLLPGDVVLLRCGEVIPTDGRVLHSDGLMVDEASVTGEALPADKPVGSLLLSGTLVAAGVAEVECTARAEDSFQGRMQSAVNEARCSSSQTEEFINRFAAVYTPFVVVGSTLLALITGDLSRGLTALVAACPCAIVGAAPVVQACAFVRLLSDLQVLVKNARALEALAQLTKLAVDKTGTLTRGCFELSEASVLAPDGSREELLKLLAAVESRDSHPLAGCLVRSHVGCAAAYSDGKGPGALPAVDSFTRVESMGVWGIIRGKVIGAGSAGFLEAMAIDLPEEAVRQRQVWEATGSAFTPVYMTVDDDVVMVLRLEDEVRADAAAAVACLQSLGIQLAVLSGDTQRAADVVAAQVGIQEVLGKLKPLDKQAWVQKKQYLLDTGVGDEQEPSDPEPGLKFPLLRTLERVGQDGSSTTRRPREVVGMLGDGLNDGPALAAADVGIAISSGLQLTTEAADVVLGSGGSVLLRFARAVRLARRCRALITQNLVFAFTAKLLALLLAATGDLTLTLGVLCDTGSLLLVLLNSLRPLFWALAENSAKAVQHGFHALGFPRDHKSLNSQAEMCTVSKAGPAGGPAGRRFAELADSVRGVFHAPRPGPPPQPSPAPLQPVMQPAEQGKEQGLEAPAPPPPPPPAPSPVRPLSPPRSAPATAATSANIRAASADSDRSEVIVFGQLAQPAASPRTVPAFFAHQSAVVHSNPSAAWLGPEVHSQQGQGSAVGRWRHQSKKQVIEQVAAAPSPLPAGQEDGPETPLSRNSLEQLNEQLRQGLLSLRGDTDTLTIRTFGSDDTIPLGTDLDAQCYNNLWAAAMVTDTVGKMLVTSNLGWRVLDAENLGYTYGDRVLGRRSRHFAIQGVQKAVQYFQRQCISVIAVGQRQDLPKLLAEEVEQGNCEVVVADNADDAIILKMAFDKKCPIVSRDLYRNHQTDLRLNRELYW</sequence>
<dbReference type="Gene3D" id="3.40.1110.10">
    <property type="entry name" value="Calcium-transporting ATPase, cytoplasmic domain N"/>
    <property type="match status" value="1"/>
</dbReference>
<evidence type="ECO:0000256" key="4">
    <source>
        <dbReference type="ARBA" id="ARBA00022967"/>
    </source>
</evidence>
<evidence type="ECO:0000256" key="3">
    <source>
        <dbReference type="ARBA" id="ARBA00022692"/>
    </source>
</evidence>
<dbReference type="InterPro" id="IPR023298">
    <property type="entry name" value="ATPase_P-typ_TM_dom_sf"/>
</dbReference>
<comment type="subcellular location">
    <subcellularLocation>
        <location evidence="1">Membrane</location>
    </subcellularLocation>
</comment>
<dbReference type="SUPFAM" id="SSF81665">
    <property type="entry name" value="Calcium ATPase, transmembrane domain M"/>
    <property type="match status" value="1"/>
</dbReference>
<feature type="region of interest" description="Disordered" evidence="7">
    <location>
        <begin position="887"/>
        <end position="906"/>
    </location>
</feature>
<name>A0A813GHX9_POLGL</name>
<accession>A0A813GHX9</accession>
<dbReference type="Pfam" id="PF00122">
    <property type="entry name" value="E1-E2_ATPase"/>
    <property type="match status" value="1"/>
</dbReference>
<evidence type="ECO:0000256" key="7">
    <source>
        <dbReference type="SAM" id="MobiDB-lite"/>
    </source>
</evidence>
<comment type="caution">
    <text evidence="10">The sequence shown here is derived from an EMBL/GenBank/DDBJ whole genome shotgun (WGS) entry which is preliminary data.</text>
</comment>
<dbReference type="InterPro" id="IPR018303">
    <property type="entry name" value="ATPase_P-typ_P_site"/>
</dbReference>
<dbReference type="PROSITE" id="PS00154">
    <property type="entry name" value="ATPASE_E1_E2"/>
    <property type="match status" value="1"/>
</dbReference>
<dbReference type="Proteomes" id="UP000626109">
    <property type="component" value="Unassembled WGS sequence"/>
</dbReference>
<reference evidence="10" key="1">
    <citation type="submission" date="2021-02" db="EMBL/GenBank/DDBJ databases">
        <authorList>
            <person name="Dougan E. K."/>
            <person name="Rhodes N."/>
            <person name="Thang M."/>
            <person name="Chan C."/>
        </authorList>
    </citation>
    <scope>NUCLEOTIDE SEQUENCE</scope>
</reference>
<keyword evidence="4" id="KW-1278">Translocase</keyword>
<feature type="compositionally biased region" description="Pro residues" evidence="7">
    <location>
        <begin position="805"/>
        <end position="826"/>
    </location>
</feature>
<dbReference type="GO" id="GO:0022857">
    <property type="term" value="F:transmembrane transporter activity"/>
    <property type="evidence" value="ECO:0007669"/>
    <property type="project" value="TreeGrafter"/>
</dbReference>
<proteinExistence type="inferred from homology"/>
<dbReference type="SFLD" id="SFLDS00003">
    <property type="entry name" value="Haloacid_Dehalogenase"/>
    <property type="match status" value="1"/>
</dbReference>
<evidence type="ECO:0000256" key="6">
    <source>
        <dbReference type="ARBA" id="ARBA00023136"/>
    </source>
</evidence>
<dbReference type="PANTHER" id="PTHR48085:SF5">
    <property type="entry name" value="CADMIUM_ZINC-TRANSPORTING ATPASE HMA4-RELATED"/>
    <property type="match status" value="1"/>
</dbReference>
<evidence type="ECO:0000256" key="5">
    <source>
        <dbReference type="ARBA" id="ARBA00022989"/>
    </source>
</evidence>
<organism evidence="10 11">
    <name type="scientific">Polarella glacialis</name>
    <name type="common">Dinoflagellate</name>
    <dbReference type="NCBI Taxonomy" id="89957"/>
    <lineage>
        <taxon>Eukaryota</taxon>
        <taxon>Sar</taxon>
        <taxon>Alveolata</taxon>
        <taxon>Dinophyceae</taxon>
        <taxon>Suessiales</taxon>
        <taxon>Suessiaceae</taxon>
        <taxon>Polarella</taxon>
    </lineage>
</organism>
<evidence type="ECO:0000256" key="1">
    <source>
        <dbReference type="ARBA" id="ARBA00004370"/>
    </source>
</evidence>
<dbReference type="InterPro" id="IPR051014">
    <property type="entry name" value="Cation_Transport_ATPase_IB"/>
</dbReference>
<gene>
    <name evidence="10" type="ORF">PGLA2088_LOCUS501</name>
</gene>
<feature type="transmembrane region" description="Helical" evidence="8">
    <location>
        <begin position="101"/>
        <end position="118"/>
    </location>
</feature>
<dbReference type="InterPro" id="IPR001757">
    <property type="entry name" value="P_typ_ATPase"/>
</dbReference>
<dbReference type="InterPro" id="IPR008250">
    <property type="entry name" value="ATPase_P-typ_transduc_dom_A_sf"/>
</dbReference>
<dbReference type="PRINTS" id="PR00119">
    <property type="entry name" value="CATATPASE"/>
</dbReference>
<dbReference type="NCBIfam" id="TIGR01494">
    <property type="entry name" value="ATPase_P-type"/>
    <property type="match status" value="1"/>
</dbReference>
<protein>
    <recommendedName>
        <fullName evidence="9">P-type ATPase A domain-containing protein</fullName>
    </recommendedName>
</protein>
<evidence type="ECO:0000313" key="10">
    <source>
        <dbReference type="EMBL" id="CAE8626591.1"/>
    </source>
</evidence>
<keyword evidence="5 8" id="KW-1133">Transmembrane helix</keyword>
<dbReference type="Gene3D" id="3.40.50.11980">
    <property type="match status" value="1"/>
</dbReference>
<evidence type="ECO:0000259" key="9">
    <source>
        <dbReference type="Pfam" id="PF00122"/>
    </source>
</evidence>
<dbReference type="SUPFAM" id="SSF81653">
    <property type="entry name" value="Calcium ATPase, transduction domain A"/>
    <property type="match status" value="1"/>
</dbReference>
<feature type="transmembrane region" description="Helical" evidence="8">
    <location>
        <begin position="71"/>
        <end position="89"/>
    </location>
</feature>